<evidence type="ECO:0000256" key="5">
    <source>
        <dbReference type="ARBA" id="ARBA00023065"/>
    </source>
</evidence>
<evidence type="ECO:0000256" key="4">
    <source>
        <dbReference type="ARBA" id="ARBA00022989"/>
    </source>
</evidence>
<dbReference type="RefSeq" id="WP_345432916.1">
    <property type="nucleotide sequence ID" value="NZ_BAABHK010000006.1"/>
</dbReference>
<evidence type="ECO:0000256" key="6">
    <source>
        <dbReference type="ARBA" id="ARBA00023136"/>
    </source>
</evidence>
<evidence type="ECO:0000256" key="2">
    <source>
        <dbReference type="ARBA" id="ARBA00022448"/>
    </source>
</evidence>
<keyword evidence="4 7" id="KW-1133">Transmembrane helix</keyword>
<evidence type="ECO:0000256" key="1">
    <source>
        <dbReference type="ARBA" id="ARBA00004141"/>
    </source>
</evidence>
<evidence type="ECO:0000256" key="7">
    <source>
        <dbReference type="SAM" id="Phobius"/>
    </source>
</evidence>
<dbReference type="PANTHER" id="PTHR32468">
    <property type="entry name" value="CATION/H + ANTIPORTER"/>
    <property type="match status" value="1"/>
</dbReference>
<dbReference type="InterPro" id="IPR050794">
    <property type="entry name" value="CPA2_transporter"/>
</dbReference>
<sequence length="433" mass="45367">MKSLAQHSDLVIAAVMADIAIVLLVGAVLGRLARYLRQPPVVGEIVAGIALGPSLLGLLPGNPTAHIFPTEARPYLSAIAQVGLLVFMFGIGWEFDKRLLNGRRGAAGAVSISSIALAFGLGVGLATMLYSHHDTVKGHHTSFTAFALFMGAAMSITAFPVLARMLTEHRMMGTRVGALALASAAVDDVLAWCLLALTAAIVTAGGAAGDMAQIGVLSAIYVAVMALVARPLLAYLTRRMVRDRVPPLYVIMLVAGLFLSSYATTWIGIHAIFGAFAFGFIMPREPFEVLADGVKRPFDGISMVLLPVFFIVTGLNVDISAISGRGVIELIAIVLVACAGKIVGATIPGRLTGMPWREAGTLGLLMNTRGLTELIILNVGLSLGVLDSQMFTMMVLMALVTTALAGPLLPNAPASPDELAGRRSTRSDQTQAA</sequence>
<feature type="transmembrane region" description="Helical" evidence="7">
    <location>
        <begin position="143"/>
        <end position="166"/>
    </location>
</feature>
<dbReference type="Pfam" id="PF00999">
    <property type="entry name" value="Na_H_Exchanger"/>
    <property type="match status" value="1"/>
</dbReference>
<feature type="transmembrane region" description="Helical" evidence="7">
    <location>
        <begin position="41"/>
        <end position="60"/>
    </location>
</feature>
<dbReference type="PANTHER" id="PTHR32468:SF0">
    <property type="entry name" value="K(+)_H(+) ANTIPORTER 1"/>
    <property type="match status" value="1"/>
</dbReference>
<keyword evidence="6 7" id="KW-0472">Membrane</keyword>
<protein>
    <recommendedName>
        <fullName evidence="8">Cation/H+ exchanger transmembrane domain-containing protein</fullName>
    </recommendedName>
</protein>
<name>A0ABP8UBR2_9ACTN</name>
<keyword evidence="2" id="KW-0813">Transport</keyword>
<feature type="transmembrane region" description="Helical" evidence="7">
    <location>
        <begin position="214"/>
        <end position="236"/>
    </location>
</feature>
<organism evidence="9 10">
    <name type="scientific">Actinoallomurus vinaceus</name>
    <dbReference type="NCBI Taxonomy" id="1080074"/>
    <lineage>
        <taxon>Bacteria</taxon>
        <taxon>Bacillati</taxon>
        <taxon>Actinomycetota</taxon>
        <taxon>Actinomycetes</taxon>
        <taxon>Streptosporangiales</taxon>
        <taxon>Thermomonosporaceae</taxon>
        <taxon>Actinoallomurus</taxon>
    </lineage>
</organism>
<feature type="transmembrane region" description="Helical" evidence="7">
    <location>
        <begin position="326"/>
        <end position="347"/>
    </location>
</feature>
<feature type="transmembrane region" description="Helical" evidence="7">
    <location>
        <begin position="301"/>
        <end position="319"/>
    </location>
</feature>
<feature type="domain" description="Cation/H+ exchanger transmembrane" evidence="8">
    <location>
        <begin position="24"/>
        <end position="409"/>
    </location>
</feature>
<dbReference type="Proteomes" id="UP001501442">
    <property type="component" value="Unassembled WGS sequence"/>
</dbReference>
<comment type="caution">
    <text evidence="9">The sequence shown here is derived from an EMBL/GenBank/DDBJ whole genome shotgun (WGS) entry which is preliminary data.</text>
</comment>
<keyword evidence="10" id="KW-1185">Reference proteome</keyword>
<feature type="transmembrane region" description="Helical" evidence="7">
    <location>
        <begin position="105"/>
        <end position="131"/>
    </location>
</feature>
<evidence type="ECO:0000259" key="8">
    <source>
        <dbReference type="Pfam" id="PF00999"/>
    </source>
</evidence>
<evidence type="ECO:0000256" key="3">
    <source>
        <dbReference type="ARBA" id="ARBA00022692"/>
    </source>
</evidence>
<dbReference type="InterPro" id="IPR038770">
    <property type="entry name" value="Na+/solute_symporter_sf"/>
</dbReference>
<feature type="transmembrane region" description="Helical" evidence="7">
    <location>
        <begin position="12"/>
        <end position="29"/>
    </location>
</feature>
<evidence type="ECO:0000313" key="10">
    <source>
        <dbReference type="Proteomes" id="UP001501442"/>
    </source>
</evidence>
<comment type="subcellular location">
    <subcellularLocation>
        <location evidence="1">Membrane</location>
        <topology evidence="1">Multi-pass membrane protein</topology>
    </subcellularLocation>
</comment>
<gene>
    <name evidence="9" type="ORF">GCM10023196_045060</name>
</gene>
<dbReference type="Gene3D" id="1.20.1530.20">
    <property type="match status" value="1"/>
</dbReference>
<feature type="transmembrane region" description="Helical" evidence="7">
    <location>
        <begin position="178"/>
        <end position="202"/>
    </location>
</feature>
<feature type="transmembrane region" description="Helical" evidence="7">
    <location>
        <begin position="391"/>
        <end position="409"/>
    </location>
</feature>
<dbReference type="InterPro" id="IPR006153">
    <property type="entry name" value="Cation/H_exchanger_TM"/>
</dbReference>
<keyword evidence="3 7" id="KW-0812">Transmembrane</keyword>
<proteinExistence type="predicted"/>
<feature type="transmembrane region" description="Helical" evidence="7">
    <location>
        <begin position="248"/>
        <end position="281"/>
    </location>
</feature>
<reference evidence="10" key="1">
    <citation type="journal article" date="2019" name="Int. J. Syst. Evol. Microbiol.">
        <title>The Global Catalogue of Microorganisms (GCM) 10K type strain sequencing project: providing services to taxonomists for standard genome sequencing and annotation.</title>
        <authorList>
            <consortium name="The Broad Institute Genomics Platform"/>
            <consortium name="The Broad Institute Genome Sequencing Center for Infectious Disease"/>
            <person name="Wu L."/>
            <person name="Ma J."/>
        </authorList>
    </citation>
    <scope>NUCLEOTIDE SEQUENCE [LARGE SCALE GENOMIC DNA]</scope>
    <source>
        <strain evidence="10">JCM 17939</strain>
    </source>
</reference>
<evidence type="ECO:0000313" key="9">
    <source>
        <dbReference type="EMBL" id="GAA4628497.1"/>
    </source>
</evidence>
<dbReference type="EMBL" id="BAABHK010000006">
    <property type="protein sequence ID" value="GAA4628497.1"/>
    <property type="molecule type" value="Genomic_DNA"/>
</dbReference>
<keyword evidence="5" id="KW-0406">Ion transport</keyword>
<accession>A0ABP8UBR2</accession>
<feature type="transmembrane region" description="Helical" evidence="7">
    <location>
        <begin position="72"/>
        <end position="93"/>
    </location>
</feature>